<gene>
    <name evidence="2" type="ORF">LCGC14_1759410</name>
</gene>
<name>A0A0F9HNU3_9ZZZZ</name>
<feature type="transmembrane region" description="Helical" evidence="1">
    <location>
        <begin position="38"/>
        <end position="59"/>
    </location>
</feature>
<feature type="transmembrane region" description="Helical" evidence="1">
    <location>
        <begin position="14"/>
        <end position="32"/>
    </location>
</feature>
<keyword evidence="1" id="KW-0812">Transmembrane</keyword>
<dbReference type="EMBL" id="LAZR01016343">
    <property type="protein sequence ID" value="KKM04917.1"/>
    <property type="molecule type" value="Genomic_DNA"/>
</dbReference>
<evidence type="ECO:0000256" key="1">
    <source>
        <dbReference type="SAM" id="Phobius"/>
    </source>
</evidence>
<dbReference type="AlphaFoldDB" id="A0A0F9HNU3"/>
<evidence type="ECO:0000313" key="2">
    <source>
        <dbReference type="EMBL" id="KKM04917.1"/>
    </source>
</evidence>
<accession>A0A0F9HNU3</accession>
<keyword evidence="1" id="KW-1133">Transmembrane helix</keyword>
<sequence length="68" mass="7460">MKDKLRTFFAINETYPRIIAFMGLVLVFSFAWNKSMVATMTGLALCGLSAGIVILQIGASFKRDEASP</sequence>
<organism evidence="2">
    <name type="scientific">marine sediment metagenome</name>
    <dbReference type="NCBI Taxonomy" id="412755"/>
    <lineage>
        <taxon>unclassified sequences</taxon>
        <taxon>metagenomes</taxon>
        <taxon>ecological metagenomes</taxon>
    </lineage>
</organism>
<comment type="caution">
    <text evidence="2">The sequence shown here is derived from an EMBL/GenBank/DDBJ whole genome shotgun (WGS) entry which is preliminary data.</text>
</comment>
<protein>
    <submittedName>
        <fullName evidence="2">Uncharacterized protein</fullName>
    </submittedName>
</protein>
<keyword evidence="1" id="KW-0472">Membrane</keyword>
<reference evidence="2" key="1">
    <citation type="journal article" date="2015" name="Nature">
        <title>Complex archaea that bridge the gap between prokaryotes and eukaryotes.</title>
        <authorList>
            <person name="Spang A."/>
            <person name="Saw J.H."/>
            <person name="Jorgensen S.L."/>
            <person name="Zaremba-Niedzwiedzka K."/>
            <person name="Martijn J."/>
            <person name="Lind A.E."/>
            <person name="van Eijk R."/>
            <person name="Schleper C."/>
            <person name="Guy L."/>
            <person name="Ettema T.J."/>
        </authorList>
    </citation>
    <scope>NUCLEOTIDE SEQUENCE</scope>
</reference>
<proteinExistence type="predicted"/>